<accession>A0A1I5HXI3</accession>
<organism evidence="5 6">
    <name type="scientific">Anaerocolumna aminovalerica</name>
    <dbReference type="NCBI Taxonomy" id="1527"/>
    <lineage>
        <taxon>Bacteria</taxon>
        <taxon>Bacillati</taxon>
        <taxon>Bacillota</taxon>
        <taxon>Clostridia</taxon>
        <taxon>Lachnospirales</taxon>
        <taxon>Lachnospiraceae</taxon>
        <taxon>Anaerocolumna</taxon>
    </lineage>
</organism>
<dbReference type="PANTHER" id="PTHR44858:SF1">
    <property type="entry name" value="UDP-N-ACETYLGLUCOSAMINE--PEPTIDE N-ACETYLGLUCOSAMINYLTRANSFERASE SPINDLY-RELATED"/>
    <property type="match status" value="1"/>
</dbReference>
<evidence type="ECO:0000256" key="3">
    <source>
        <dbReference type="PROSITE-ProRule" id="PRU00339"/>
    </source>
</evidence>
<gene>
    <name evidence="5" type="ORF">SAMN04489757_13637</name>
</gene>
<dbReference type="Pfam" id="PF13432">
    <property type="entry name" value="TPR_16"/>
    <property type="match status" value="3"/>
</dbReference>
<dbReference type="SUPFAM" id="SSF48452">
    <property type="entry name" value="TPR-like"/>
    <property type="match status" value="2"/>
</dbReference>
<dbReference type="Proteomes" id="UP000198806">
    <property type="component" value="Unassembled WGS sequence"/>
</dbReference>
<dbReference type="InterPro" id="IPR011990">
    <property type="entry name" value="TPR-like_helical_dom_sf"/>
</dbReference>
<feature type="repeat" description="TPR" evidence="3">
    <location>
        <begin position="27"/>
        <end position="60"/>
    </location>
</feature>
<dbReference type="Pfam" id="PF13181">
    <property type="entry name" value="TPR_8"/>
    <property type="match status" value="1"/>
</dbReference>
<feature type="repeat" description="TPR" evidence="3">
    <location>
        <begin position="308"/>
        <end position="341"/>
    </location>
</feature>
<feature type="repeat" description="TPR" evidence="3">
    <location>
        <begin position="272"/>
        <end position="305"/>
    </location>
</feature>
<feature type="chain" id="PRO_5011601534" evidence="4">
    <location>
        <begin position="27"/>
        <end position="399"/>
    </location>
</feature>
<dbReference type="InterPro" id="IPR050498">
    <property type="entry name" value="Ycf3"/>
</dbReference>
<evidence type="ECO:0000313" key="5">
    <source>
        <dbReference type="EMBL" id="SFO53058.1"/>
    </source>
</evidence>
<feature type="signal peptide" evidence="4">
    <location>
        <begin position="1"/>
        <end position="26"/>
    </location>
</feature>
<keyword evidence="4" id="KW-0732">Signal</keyword>
<keyword evidence="1" id="KW-0677">Repeat</keyword>
<sequence>MKKMNLLKGALAFVSVILLSGCSGNSADKFYKEGLKYIDNGNYEEAASNFSKAIALKDDRAEYYIDYGMTLIMLKENREAILNFDKAILNKENVIVNKNNKLAYRGKGIAYYKSYQYKEAIEEFDKALSLNELSELDEDILYYKGSAEEKSGLYEEAIKTYTALIDNSASDDNAYNNRGYAYGKLHEFDKGLADYDKAISIKKGNYNHYLGKYFLLMEADRKEEAHTILKEAAGIKVETEEDEFNLAKVHYYMEEYDMAINEFSKAFESGFEEACYYLGNIYEKREDYEEAVINYEKYIKAENIPKTTLVYNQAGACLLKLGRYSEALAYIQTGLEYRDKNMEQPLKRNEIAAYEKTGDFEKAYHLMTDYINLYPEDKEAKKEYEFLKTRLPDVSSIKQ</sequence>
<proteinExistence type="predicted"/>
<dbReference type="RefSeq" id="WP_091687913.1">
    <property type="nucleotide sequence ID" value="NZ_BAABFM010000061.1"/>
</dbReference>
<dbReference type="SMART" id="SM00028">
    <property type="entry name" value="TPR"/>
    <property type="match status" value="8"/>
</dbReference>
<dbReference type="STRING" id="1527.SAMN04489757_13637"/>
<dbReference type="PROSITE" id="PS50005">
    <property type="entry name" value="TPR"/>
    <property type="match status" value="5"/>
</dbReference>
<keyword evidence="2 3" id="KW-0802">TPR repeat</keyword>
<keyword evidence="6" id="KW-1185">Reference proteome</keyword>
<feature type="repeat" description="TPR" evidence="3">
    <location>
        <begin position="101"/>
        <end position="134"/>
    </location>
</feature>
<evidence type="ECO:0000256" key="1">
    <source>
        <dbReference type="ARBA" id="ARBA00022737"/>
    </source>
</evidence>
<evidence type="ECO:0000256" key="4">
    <source>
        <dbReference type="SAM" id="SignalP"/>
    </source>
</evidence>
<dbReference type="EMBL" id="FOWD01000036">
    <property type="protein sequence ID" value="SFO53058.1"/>
    <property type="molecule type" value="Genomic_DNA"/>
</dbReference>
<dbReference type="PANTHER" id="PTHR44858">
    <property type="entry name" value="TETRATRICOPEPTIDE REPEAT PROTEIN 6"/>
    <property type="match status" value="1"/>
</dbReference>
<dbReference type="Gene3D" id="1.25.40.10">
    <property type="entry name" value="Tetratricopeptide repeat domain"/>
    <property type="match status" value="5"/>
</dbReference>
<reference evidence="5 6" key="1">
    <citation type="submission" date="2016-10" db="EMBL/GenBank/DDBJ databases">
        <authorList>
            <person name="de Groot N.N."/>
        </authorList>
    </citation>
    <scope>NUCLEOTIDE SEQUENCE [LARGE SCALE GENOMIC DNA]</scope>
    <source>
        <strain evidence="5 6">DSM 1283</strain>
    </source>
</reference>
<feature type="repeat" description="TPR" evidence="3">
    <location>
        <begin position="172"/>
        <end position="205"/>
    </location>
</feature>
<dbReference type="Pfam" id="PF00515">
    <property type="entry name" value="TPR_1"/>
    <property type="match status" value="1"/>
</dbReference>
<name>A0A1I5HXI3_9FIRM</name>
<dbReference type="InterPro" id="IPR019734">
    <property type="entry name" value="TPR_rpt"/>
</dbReference>
<dbReference type="OrthoDB" id="305319at2"/>
<evidence type="ECO:0000313" key="6">
    <source>
        <dbReference type="Proteomes" id="UP000198806"/>
    </source>
</evidence>
<dbReference type="PROSITE" id="PS51257">
    <property type="entry name" value="PROKAR_LIPOPROTEIN"/>
    <property type="match status" value="1"/>
</dbReference>
<dbReference type="AlphaFoldDB" id="A0A1I5HXI3"/>
<evidence type="ECO:0000256" key="2">
    <source>
        <dbReference type="ARBA" id="ARBA00022803"/>
    </source>
</evidence>
<protein>
    <submittedName>
        <fullName evidence="5">Tetratricopeptide repeat-containing protein</fullName>
    </submittedName>
</protein>